<dbReference type="STRING" id="1048983.EL17_17730"/>
<dbReference type="SUPFAM" id="SSF53448">
    <property type="entry name" value="Nucleotide-diphospho-sugar transferases"/>
    <property type="match status" value="1"/>
</dbReference>
<proteinExistence type="predicted"/>
<dbReference type="Proteomes" id="UP000027821">
    <property type="component" value="Unassembled WGS sequence"/>
</dbReference>
<dbReference type="RefSeq" id="WP_051720106.1">
    <property type="nucleotide sequence ID" value="NZ_JMIH01000024.1"/>
</dbReference>
<dbReference type="InterPro" id="IPR001173">
    <property type="entry name" value="Glyco_trans_2-like"/>
</dbReference>
<dbReference type="Gene3D" id="3.90.550.10">
    <property type="entry name" value="Spore Coat Polysaccharide Biosynthesis Protein SpsA, Chain A"/>
    <property type="match status" value="1"/>
</dbReference>
<comment type="caution">
    <text evidence="4">The sequence shown here is derived from an EMBL/GenBank/DDBJ whole genome shotgun (WGS) entry which is preliminary data.</text>
</comment>
<dbReference type="AlphaFoldDB" id="A0A074KYA9"/>
<evidence type="ECO:0000256" key="1">
    <source>
        <dbReference type="ARBA" id="ARBA00022676"/>
    </source>
</evidence>
<dbReference type="eggNOG" id="COG1215">
    <property type="taxonomic scope" value="Bacteria"/>
</dbReference>
<dbReference type="InterPro" id="IPR029044">
    <property type="entry name" value="Nucleotide-diphossugar_trans"/>
</dbReference>
<organism evidence="4 5">
    <name type="scientific">Anditalea andensis</name>
    <dbReference type="NCBI Taxonomy" id="1048983"/>
    <lineage>
        <taxon>Bacteria</taxon>
        <taxon>Pseudomonadati</taxon>
        <taxon>Bacteroidota</taxon>
        <taxon>Cytophagia</taxon>
        <taxon>Cytophagales</taxon>
        <taxon>Cytophagaceae</taxon>
        <taxon>Anditalea</taxon>
    </lineage>
</organism>
<dbReference type="CDD" id="cd00761">
    <property type="entry name" value="Glyco_tranf_GTA_type"/>
    <property type="match status" value="1"/>
</dbReference>
<accession>A0A074KYA9</accession>
<sequence>MKISLVLPVYNVEKYLARCIESCLHQDIAKDTYEIIIVDDGSTDNSNQIASEYEDTYSNIRLIRQDNKGLSGARNTGLNHANGKYVWFIDSDDWIEHDILSDIIGKLDEKNADALIVNFYKVDQNDNITGSAIENLNYLDNHIYTGTEYFKNRPGDFLNSWRYICNTEFLRQHHLSFYEGIVHEDNEHTPKLLYHVEKLITYNKPVYAHLIRSGSIMTTFNPKKIESWYKIFESMKSFRSQIPSCSPFRIYLNQYILQQYSNYLTDRNQYDLGNEDIVKLQRLKPLEKWPNMNFKYHLKYKLISNLPVQYSKMISTFNKFTKN</sequence>
<feature type="domain" description="Glycosyltransferase 2-like" evidence="3">
    <location>
        <begin position="4"/>
        <end position="140"/>
    </location>
</feature>
<dbReference type="OrthoDB" id="9807778at2"/>
<dbReference type="Pfam" id="PF00535">
    <property type="entry name" value="Glycos_transf_2"/>
    <property type="match status" value="1"/>
</dbReference>
<dbReference type="GO" id="GO:0016758">
    <property type="term" value="F:hexosyltransferase activity"/>
    <property type="evidence" value="ECO:0007669"/>
    <property type="project" value="UniProtKB-ARBA"/>
</dbReference>
<gene>
    <name evidence="4" type="ORF">EL17_17730</name>
</gene>
<name>A0A074KYA9_9BACT</name>
<evidence type="ECO:0000256" key="2">
    <source>
        <dbReference type="ARBA" id="ARBA00022679"/>
    </source>
</evidence>
<keyword evidence="2" id="KW-0808">Transferase</keyword>
<evidence type="ECO:0000313" key="4">
    <source>
        <dbReference type="EMBL" id="KEO72578.1"/>
    </source>
</evidence>
<evidence type="ECO:0000259" key="3">
    <source>
        <dbReference type="Pfam" id="PF00535"/>
    </source>
</evidence>
<dbReference type="PANTHER" id="PTHR22916">
    <property type="entry name" value="GLYCOSYLTRANSFERASE"/>
    <property type="match status" value="1"/>
</dbReference>
<dbReference type="EMBL" id="JMIH01000024">
    <property type="protein sequence ID" value="KEO72578.1"/>
    <property type="molecule type" value="Genomic_DNA"/>
</dbReference>
<evidence type="ECO:0000313" key="5">
    <source>
        <dbReference type="Proteomes" id="UP000027821"/>
    </source>
</evidence>
<reference evidence="4 5" key="1">
    <citation type="submission" date="2014-04" db="EMBL/GenBank/DDBJ databases">
        <title>Characterization and application of a salt tolerant electro-active bacterium.</title>
        <authorList>
            <person name="Yang L."/>
            <person name="Wei S."/>
            <person name="Tay Q.X.M."/>
        </authorList>
    </citation>
    <scope>NUCLEOTIDE SEQUENCE [LARGE SCALE GENOMIC DNA]</scope>
    <source>
        <strain evidence="4 5">LY1</strain>
    </source>
</reference>
<protein>
    <recommendedName>
        <fullName evidence="3">Glycosyltransferase 2-like domain-containing protein</fullName>
    </recommendedName>
</protein>
<dbReference type="PANTHER" id="PTHR22916:SF51">
    <property type="entry name" value="GLYCOSYLTRANSFERASE EPSH-RELATED"/>
    <property type="match status" value="1"/>
</dbReference>
<keyword evidence="5" id="KW-1185">Reference proteome</keyword>
<keyword evidence="1" id="KW-0328">Glycosyltransferase</keyword>